<dbReference type="AlphaFoldDB" id="L0R972"/>
<dbReference type="KEGG" id="dhy:DESAM_21027"/>
<dbReference type="Proteomes" id="UP000010808">
    <property type="component" value="Chromosome"/>
</dbReference>
<reference evidence="2 3" key="1">
    <citation type="submission" date="2012-10" db="EMBL/GenBank/DDBJ databases">
        <authorList>
            <person name="Genoscope - CEA"/>
        </authorList>
    </citation>
    <scope>NUCLEOTIDE SEQUENCE [LARGE SCALE GENOMIC DNA]</scope>
    <source>
        <strain evidence="3">AM13 / DSM 14728</strain>
    </source>
</reference>
<dbReference type="EMBL" id="FO203522">
    <property type="protein sequence ID" value="CCO23308.1"/>
    <property type="molecule type" value="Genomic_DNA"/>
</dbReference>
<keyword evidence="1" id="KW-0732">Signal</keyword>
<dbReference type="PATRIC" id="fig|1121451.3.peg.1284"/>
<keyword evidence="3" id="KW-1185">Reference proteome</keyword>
<accession>L0R972</accession>
<proteinExistence type="predicted"/>
<gene>
    <name evidence="2" type="ORF">DESAM_21027</name>
</gene>
<evidence type="ECO:0000256" key="1">
    <source>
        <dbReference type="SAM" id="SignalP"/>
    </source>
</evidence>
<protein>
    <recommendedName>
        <fullName evidence="4">Lipoprotein</fullName>
    </recommendedName>
</protein>
<evidence type="ECO:0000313" key="3">
    <source>
        <dbReference type="Proteomes" id="UP000010808"/>
    </source>
</evidence>
<name>L0R972_9BACT</name>
<organism evidence="2 3">
    <name type="scientific">Maridesulfovibrio hydrothermalis AM13 = DSM 14728</name>
    <dbReference type="NCBI Taxonomy" id="1121451"/>
    <lineage>
        <taxon>Bacteria</taxon>
        <taxon>Pseudomonadati</taxon>
        <taxon>Thermodesulfobacteriota</taxon>
        <taxon>Desulfovibrionia</taxon>
        <taxon>Desulfovibrionales</taxon>
        <taxon>Desulfovibrionaceae</taxon>
        <taxon>Maridesulfovibrio</taxon>
    </lineage>
</organism>
<dbReference type="STRING" id="1121451.DESAM_21027"/>
<dbReference type="OrthoDB" id="9970650at2"/>
<dbReference type="PROSITE" id="PS51257">
    <property type="entry name" value="PROKAR_LIPOPROTEIN"/>
    <property type="match status" value="1"/>
</dbReference>
<dbReference type="RefSeq" id="WP_015335912.1">
    <property type="nucleotide sequence ID" value="NC_020055.1"/>
</dbReference>
<sequence>MKKKLTIFCLLLCLSSVSGCIWGTVAIVSVAVVGANVDEYEQAQSNSTATDDLDEHLAHEKKVDEALTGESANSNGPIDNDEIIDTYGGKILDD</sequence>
<evidence type="ECO:0000313" key="2">
    <source>
        <dbReference type="EMBL" id="CCO23308.1"/>
    </source>
</evidence>
<dbReference type="HOGENOM" id="CLU_2381461_0_0_7"/>
<evidence type="ECO:0008006" key="4">
    <source>
        <dbReference type="Google" id="ProtNLM"/>
    </source>
</evidence>
<feature type="chain" id="PRO_5003947180" description="Lipoprotein" evidence="1">
    <location>
        <begin position="20"/>
        <end position="94"/>
    </location>
</feature>
<feature type="signal peptide" evidence="1">
    <location>
        <begin position="1"/>
        <end position="19"/>
    </location>
</feature>